<evidence type="ECO:0000313" key="2">
    <source>
        <dbReference type="Proteomes" id="UP001234297"/>
    </source>
</evidence>
<comment type="caution">
    <text evidence="1">The sequence shown here is derived from an EMBL/GenBank/DDBJ whole genome shotgun (WGS) entry which is preliminary data.</text>
</comment>
<dbReference type="EMBL" id="CM056810">
    <property type="protein sequence ID" value="KAJ8643717.1"/>
    <property type="molecule type" value="Genomic_DNA"/>
</dbReference>
<accession>A0ACC2MDG5</accession>
<proteinExistence type="predicted"/>
<keyword evidence="2" id="KW-1185">Reference proteome</keyword>
<evidence type="ECO:0000313" key="1">
    <source>
        <dbReference type="EMBL" id="KAJ8643717.1"/>
    </source>
</evidence>
<gene>
    <name evidence="1" type="ORF">MRB53_005465</name>
</gene>
<reference evidence="1 2" key="1">
    <citation type="journal article" date="2022" name="Hortic Res">
        <title>A haplotype resolved chromosomal level avocado genome allows analysis of novel avocado genes.</title>
        <authorList>
            <person name="Nath O."/>
            <person name="Fletcher S.J."/>
            <person name="Hayward A."/>
            <person name="Shaw L.M."/>
            <person name="Masouleh A.K."/>
            <person name="Furtado A."/>
            <person name="Henry R.J."/>
            <person name="Mitter N."/>
        </authorList>
    </citation>
    <scope>NUCLEOTIDE SEQUENCE [LARGE SCALE GENOMIC DNA]</scope>
    <source>
        <strain evidence="2">cv. Hass</strain>
    </source>
</reference>
<organism evidence="1 2">
    <name type="scientific">Persea americana</name>
    <name type="common">Avocado</name>
    <dbReference type="NCBI Taxonomy" id="3435"/>
    <lineage>
        <taxon>Eukaryota</taxon>
        <taxon>Viridiplantae</taxon>
        <taxon>Streptophyta</taxon>
        <taxon>Embryophyta</taxon>
        <taxon>Tracheophyta</taxon>
        <taxon>Spermatophyta</taxon>
        <taxon>Magnoliopsida</taxon>
        <taxon>Magnoliidae</taxon>
        <taxon>Laurales</taxon>
        <taxon>Lauraceae</taxon>
        <taxon>Persea</taxon>
    </lineage>
</organism>
<protein>
    <submittedName>
        <fullName evidence="1">Uncharacterized protein</fullName>
    </submittedName>
</protein>
<name>A0ACC2MDG5_PERAE</name>
<sequence length="129" mass="14500">MLGGQVGQSLVGLDGDFSLIASFVPSEAFLGSCGIPPRGWKGNTWEKRLEEAEKVKKMVRERERMEEAIRNVEEAVKKMAKESVKMKKVLKKAKKERSRMVEEREGRGDGESGHFCNEEDAGEEEGRRG</sequence>
<dbReference type="Proteomes" id="UP001234297">
    <property type="component" value="Chromosome 2"/>
</dbReference>